<accession>A0A183TL19</accession>
<evidence type="ECO:0000313" key="4">
    <source>
        <dbReference type="WBParaSite" id="SSLN_0001782001-mRNA-1"/>
    </source>
</evidence>
<keyword evidence="3" id="KW-1185">Reference proteome</keyword>
<dbReference type="EMBL" id="UYSU01042065">
    <property type="protein sequence ID" value="VDM03553.1"/>
    <property type="molecule type" value="Genomic_DNA"/>
</dbReference>
<sequence length="136" mass="15409">MLSLDFAFLVTNIPFTETIKFLSDGIVRWEFPIGMAGGELKELLFRCTLNFQLSFDANIYGQVDGVAMLSPLELLPADVFKVKLENNQLSPVIKDLFPYARYVDDIFAIADEKLELDTFLDKVNQVHQALTSTLEK</sequence>
<evidence type="ECO:0000313" key="3">
    <source>
        <dbReference type="Proteomes" id="UP000275846"/>
    </source>
</evidence>
<evidence type="ECO:0000313" key="2">
    <source>
        <dbReference type="EMBL" id="VDM03553.1"/>
    </source>
</evidence>
<evidence type="ECO:0000259" key="1">
    <source>
        <dbReference type="PROSITE" id="PS50878"/>
    </source>
</evidence>
<dbReference type="AlphaFoldDB" id="A0A183TL19"/>
<protein>
    <submittedName>
        <fullName evidence="4">Reverse transcriptase domain-containing protein</fullName>
    </submittedName>
</protein>
<reference evidence="4" key="1">
    <citation type="submission" date="2016-06" db="UniProtKB">
        <authorList>
            <consortium name="WormBaseParasite"/>
        </authorList>
    </citation>
    <scope>IDENTIFICATION</scope>
</reference>
<organism evidence="4">
    <name type="scientific">Schistocephalus solidus</name>
    <name type="common">Tapeworm</name>
    <dbReference type="NCBI Taxonomy" id="70667"/>
    <lineage>
        <taxon>Eukaryota</taxon>
        <taxon>Metazoa</taxon>
        <taxon>Spiralia</taxon>
        <taxon>Lophotrochozoa</taxon>
        <taxon>Platyhelminthes</taxon>
        <taxon>Cestoda</taxon>
        <taxon>Eucestoda</taxon>
        <taxon>Diphyllobothriidea</taxon>
        <taxon>Diphyllobothriidae</taxon>
        <taxon>Schistocephalus</taxon>
    </lineage>
</organism>
<dbReference type="OrthoDB" id="10009162at2759"/>
<proteinExistence type="predicted"/>
<reference evidence="2 3" key="2">
    <citation type="submission" date="2018-11" db="EMBL/GenBank/DDBJ databases">
        <authorList>
            <consortium name="Pathogen Informatics"/>
        </authorList>
    </citation>
    <scope>NUCLEOTIDE SEQUENCE [LARGE SCALE GENOMIC DNA]</scope>
    <source>
        <strain evidence="2 3">NST_G2</strain>
    </source>
</reference>
<dbReference type="STRING" id="70667.A0A183TL19"/>
<feature type="domain" description="Reverse transcriptase" evidence="1">
    <location>
        <begin position="1"/>
        <end position="136"/>
    </location>
</feature>
<dbReference type="Proteomes" id="UP000275846">
    <property type="component" value="Unassembled WGS sequence"/>
</dbReference>
<dbReference type="WBParaSite" id="SSLN_0001782001-mRNA-1">
    <property type="protein sequence ID" value="SSLN_0001782001-mRNA-1"/>
    <property type="gene ID" value="SSLN_0001782001"/>
</dbReference>
<dbReference type="PROSITE" id="PS50878">
    <property type="entry name" value="RT_POL"/>
    <property type="match status" value="1"/>
</dbReference>
<dbReference type="PANTHER" id="PTHR21301">
    <property type="entry name" value="REVERSE TRANSCRIPTASE"/>
    <property type="match status" value="1"/>
</dbReference>
<dbReference type="InterPro" id="IPR000477">
    <property type="entry name" value="RT_dom"/>
</dbReference>
<name>A0A183TL19_SCHSO</name>
<dbReference type="PANTHER" id="PTHR21301:SF10">
    <property type="entry name" value="REVERSE TRANSCRIPTASE DOMAIN-CONTAINING PROTEIN"/>
    <property type="match status" value="1"/>
</dbReference>
<gene>
    <name evidence="2" type="ORF">SSLN_LOCUS17167</name>
</gene>